<accession>A0AAE1ZBL6</accession>
<proteinExistence type="predicted"/>
<dbReference type="EMBL" id="JALJAT010000004">
    <property type="protein sequence ID" value="KAK4470287.1"/>
    <property type="molecule type" value="Genomic_DNA"/>
</dbReference>
<dbReference type="AlphaFoldDB" id="A0AAE1ZBL6"/>
<sequence>MTYQTIQQKKSFISLRYRTYSNSQNEYDVNNILLEKVNIPQLDEECEKINNSIINVRKVQHELCLIYQQFTQCSLYETNEEKLSQAIVQLKNDLGDFTWKLERSHRYKMKINLFPNFTENSTDCNVELFNRINELCSDLIKSSENLPNQLLSYIKNLLKYKSYFLSAVQFRFIQPINLQTEDSFKDESMINDQIDKIRTYRTNVNNSRIILNEIERLNQIVKYLFKTLIKSTANYLISSNS</sequence>
<keyword evidence="2" id="KW-1185">Reference proteome</keyword>
<organism evidence="1 2">
    <name type="scientific">Schistosoma mekongi</name>
    <name type="common">Parasitic worm</name>
    <dbReference type="NCBI Taxonomy" id="38744"/>
    <lineage>
        <taxon>Eukaryota</taxon>
        <taxon>Metazoa</taxon>
        <taxon>Spiralia</taxon>
        <taxon>Lophotrochozoa</taxon>
        <taxon>Platyhelminthes</taxon>
        <taxon>Trematoda</taxon>
        <taxon>Digenea</taxon>
        <taxon>Strigeidida</taxon>
        <taxon>Schistosomatoidea</taxon>
        <taxon>Schistosomatidae</taxon>
        <taxon>Schistosoma</taxon>
    </lineage>
</organism>
<protein>
    <submittedName>
        <fullName evidence="1">Uncharacterized protein</fullName>
    </submittedName>
</protein>
<comment type="caution">
    <text evidence="1">The sequence shown here is derived from an EMBL/GenBank/DDBJ whole genome shotgun (WGS) entry which is preliminary data.</text>
</comment>
<evidence type="ECO:0000313" key="1">
    <source>
        <dbReference type="EMBL" id="KAK4470287.1"/>
    </source>
</evidence>
<dbReference type="Proteomes" id="UP001292079">
    <property type="component" value="Unassembled WGS sequence"/>
</dbReference>
<gene>
    <name evidence="1" type="ORF">MN116_005857</name>
</gene>
<reference evidence="1" key="1">
    <citation type="submission" date="2022-04" db="EMBL/GenBank/DDBJ databases">
        <authorList>
            <person name="Xu L."/>
            <person name="Lv Z."/>
        </authorList>
    </citation>
    <scope>NUCLEOTIDE SEQUENCE</scope>
    <source>
        <strain evidence="1">LV_2022a</strain>
    </source>
</reference>
<reference evidence="1" key="2">
    <citation type="journal article" date="2023" name="Infect Dis Poverty">
        <title>Chromosome-scale genome of the human blood fluke Schistosoma mekongi and its implications for public health.</title>
        <authorList>
            <person name="Zhou M."/>
            <person name="Xu L."/>
            <person name="Xu D."/>
            <person name="Chen W."/>
            <person name="Khan J."/>
            <person name="Hu Y."/>
            <person name="Huang H."/>
            <person name="Wei H."/>
            <person name="Zhang Y."/>
            <person name="Chusongsang P."/>
            <person name="Tanasarnprasert K."/>
            <person name="Hu X."/>
            <person name="Limpanont Y."/>
            <person name="Lv Z."/>
        </authorList>
    </citation>
    <scope>NUCLEOTIDE SEQUENCE</scope>
    <source>
        <strain evidence="1">LV_2022a</strain>
    </source>
</reference>
<evidence type="ECO:0000313" key="2">
    <source>
        <dbReference type="Proteomes" id="UP001292079"/>
    </source>
</evidence>
<name>A0AAE1ZBL6_SCHME</name>